<keyword evidence="1" id="KW-0812">Transmembrane</keyword>
<keyword evidence="1" id="KW-1133">Transmembrane helix</keyword>
<sequence>MLAPGNTVVAPPSSGMAIEGSEMAAERTRLPVIRSRIIRNMGIELAPYVCGLGPRRGEIYTPINSLQPIYILDGTLQVVARELCDNIVDMSSKIFFLTYYTIFFTCLYIFVLLSIIQKNSYAWVV</sequence>
<name>Q0IRJ4_ORYSJ</name>
<feature type="transmembrane region" description="Helical" evidence="1">
    <location>
        <begin position="94"/>
        <end position="116"/>
    </location>
</feature>
<protein>
    <submittedName>
        <fullName evidence="2">Os11g0625700 protein</fullName>
    </submittedName>
</protein>
<dbReference type="Gramene" id="Os11t0625700-01">
    <property type="protein sequence ID" value="Os11t0625700-01"/>
    <property type="gene ID" value="Os11g0625700"/>
</dbReference>
<proteinExistence type="predicted"/>
<evidence type="ECO:0000313" key="3">
    <source>
        <dbReference type="Proteomes" id="UP000000763"/>
    </source>
</evidence>
<dbReference type="KEGG" id="dosa:Os11g0625700"/>
<evidence type="ECO:0000313" key="2">
    <source>
        <dbReference type="EMBL" id="BAF28671.1"/>
    </source>
</evidence>
<evidence type="ECO:0000256" key="1">
    <source>
        <dbReference type="SAM" id="Phobius"/>
    </source>
</evidence>
<keyword evidence="1" id="KW-0472">Membrane</keyword>
<reference evidence="3" key="2">
    <citation type="journal article" date="2008" name="Nucleic Acids Res.">
        <title>The rice annotation project database (RAP-DB): 2008 update.</title>
        <authorList>
            <consortium name="The rice annotation project (RAP)"/>
        </authorList>
    </citation>
    <scope>GENOME REANNOTATION</scope>
    <source>
        <strain evidence="3">cv. Nipponbare</strain>
    </source>
</reference>
<dbReference type="EMBL" id="AP008217">
    <property type="protein sequence ID" value="BAF28671.1"/>
    <property type="molecule type" value="Genomic_DNA"/>
</dbReference>
<dbReference type="AlphaFoldDB" id="Q0IRJ4"/>
<dbReference type="SMR" id="Q0IRJ4"/>
<reference evidence="2 3" key="1">
    <citation type="journal article" date="2005" name="Nature">
        <title>The map-based sequence of the rice genome.</title>
        <authorList>
            <consortium name="International rice genome sequencing project (IRGSP)"/>
            <person name="Matsumoto T."/>
            <person name="Wu J."/>
            <person name="Kanamori H."/>
            <person name="Katayose Y."/>
            <person name="Fujisawa M."/>
            <person name="Namiki N."/>
            <person name="Mizuno H."/>
            <person name="Yamamoto K."/>
            <person name="Antonio B.A."/>
            <person name="Baba T."/>
            <person name="Sakata K."/>
            <person name="Nagamura Y."/>
            <person name="Aoki H."/>
            <person name="Arikawa K."/>
            <person name="Arita K."/>
            <person name="Bito T."/>
            <person name="Chiden Y."/>
            <person name="Fujitsuka N."/>
            <person name="Fukunaka R."/>
            <person name="Hamada M."/>
            <person name="Harada C."/>
            <person name="Hayashi A."/>
            <person name="Hijishita S."/>
            <person name="Honda M."/>
            <person name="Hosokawa S."/>
            <person name="Ichikawa Y."/>
            <person name="Idonuma A."/>
            <person name="Iijima M."/>
            <person name="Ikeda M."/>
            <person name="Ikeno M."/>
            <person name="Ito K."/>
            <person name="Ito S."/>
            <person name="Ito T."/>
            <person name="Ito Y."/>
            <person name="Ito Y."/>
            <person name="Iwabuchi A."/>
            <person name="Kamiya K."/>
            <person name="Karasawa W."/>
            <person name="Kurita K."/>
            <person name="Katagiri S."/>
            <person name="Kikuta A."/>
            <person name="Kobayashi H."/>
            <person name="Kobayashi N."/>
            <person name="Machita K."/>
            <person name="Maehara T."/>
            <person name="Masukawa M."/>
            <person name="Mizubayashi T."/>
            <person name="Mukai Y."/>
            <person name="Nagasaki H."/>
            <person name="Nagata Y."/>
            <person name="Naito S."/>
            <person name="Nakashima M."/>
            <person name="Nakama Y."/>
            <person name="Nakamichi Y."/>
            <person name="Nakamura M."/>
            <person name="Meguro A."/>
            <person name="Negishi M."/>
            <person name="Ohta I."/>
            <person name="Ohta T."/>
            <person name="Okamoto M."/>
            <person name="Ono N."/>
            <person name="Saji S."/>
            <person name="Sakaguchi M."/>
            <person name="Sakai K."/>
            <person name="Shibata M."/>
            <person name="Shimokawa T."/>
            <person name="Song J."/>
            <person name="Takazaki Y."/>
            <person name="Terasawa K."/>
            <person name="Tsugane M."/>
            <person name="Tsuji K."/>
            <person name="Ueda S."/>
            <person name="Waki K."/>
            <person name="Yamagata H."/>
            <person name="Yamamoto M."/>
            <person name="Yamamoto S."/>
            <person name="Yamane H."/>
            <person name="Yoshiki S."/>
            <person name="Yoshihara R."/>
            <person name="Yukawa K."/>
            <person name="Zhong H."/>
            <person name="Yano M."/>
            <person name="Yuan Q."/>
            <person name="Ouyang S."/>
            <person name="Liu J."/>
            <person name="Jones K.M."/>
            <person name="Gansberger K."/>
            <person name="Moffat K."/>
            <person name="Hill J."/>
            <person name="Bera J."/>
            <person name="Fadrosh D."/>
            <person name="Jin S."/>
            <person name="Johri S."/>
            <person name="Kim M."/>
            <person name="Overton L."/>
            <person name="Reardon M."/>
            <person name="Tsitrin T."/>
            <person name="Vuong H."/>
            <person name="Weaver B."/>
            <person name="Ciecko A."/>
            <person name="Tallon L."/>
            <person name="Jackson J."/>
            <person name="Pai G."/>
            <person name="Aken S.V."/>
            <person name="Utterback T."/>
            <person name="Reidmuller S."/>
            <person name="Feldblyum T."/>
            <person name="Hsiao J."/>
            <person name="Zismann V."/>
            <person name="Iobst S."/>
            <person name="de Vazeille A.R."/>
            <person name="Buell C.R."/>
            <person name="Ying K."/>
            <person name="Li Y."/>
            <person name="Lu T."/>
            <person name="Huang Y."/>
            <person name="Zhao Q."/>
            <person name="Feng Q."/>
            <person name="Zhang L."/>
            <person name="Zhu J."/>
            <person name="Weng Q."/>
            <person name="Mu J."/>
            <person name="Lu Y."/>
            <person name="Fan D."/>
            <person name="Liu Y."/>
            <person name="Guan J."/>
            <person name="Zhang Y."/>
            <person name="Yu S."/>
            <person name="Liu X."/>
            <person name="Zhang Y."/>
            <person name="Hong G."/>
            <person name="Han B."/>
            <person name="Choisne N."/>
            <person name="Demange N."/>
            <person name="Orjeda G."/>
            <person name="Samain S."/>
            <person name="Cattolico L."/>
            <person name="Pelletier E."/>
            <person name="Couloux A."/>
            <person name="Segurens B."/>
            <person name="Wincker P."/>
            <person name="D'Hont A."/>
            <person name="Scarpelli C."/>
            <person name="Weissenbach J."/>
            <person name="Salanoubat M."/>
            <person name="Quetier F."/>
            <person name="Yu Y."/>
            <person name="Kim H.R."/>
            <person name="Rambo T."/>
            <person name="Currie J."/>
            <person name="Collura K."/>
            <person name="Luo M."/>
            <person name="Yang T."/>
            <person name="Ammiraju J.S.S."/>
            <person name="Engler F."/>
            <person name="Soderlund C."/>
            <person name="Wing R.A."/>
            <person name="Palmer L.E."/>
            <person name="de la Bastide M."/>
            <person name="Spiegel L."/>
            <person name="Nascimento L."/>
            <person name="Zutavern T."/>
            <person name="O'Shaughnessy A."/>
            <person name="Dike S."/>
            <person name="Dedhia N."/>
            <person name="Preston R."/>
            <person name="Balija V."/>
            <person name="McCombie W.R."/>
            <person name="Chow T."/>
            <person name="Chen H."/>
            <person name="Chung M."/>
            <person name="Chen C."/>
            <person name="Shaw J."/>
            <person name="Wu H."/>
            <person name="Hsiao K."/>
            <person name="Chao Y."/>
            <person name="Chu M."/>
            <person name="Cheng C."/>
            <person name="Hour A."/>
            <person name="Lee P."/>
            <person name="Lin S."/>
            <person name="Lin Y."/>
            <person name="Liou J."/>
            <person name="Liu S."/>
            <person name="Hsing Y."/>
            <person name="Raghuvanshi S."/>
            <person name="Mohanty A."/>
            <person name="Bharti A.K."/>
            <person name="Gaur A."/>
            <person name="Gupta V."/>
            <person name="Kumar D."/>
            <person name="Ravi V."/>
            <person name="Vij S."/>
            <person name="Kapur A."/>
            <person name="Khurana P."/>
            <person name="Khurana P."/>
            <person name="Khurana J.P."/>
            <person name="Tyagi A.K."/>
            <person name="Gaikwad K."/>
            <person name="Singh A."/>
            <person name="Dalal V."/>
            <person name="Srivastava S."/>
            <person name="Dixit A."/>
            <person name="Pal A.K."/>
            <person name="Ghazi I.A."/>
            <person name="Yadav M."/>
            <person name="Pandit A."/>
            <person name="Bhargava A."/>
            <person name="Sureshbabu K."/>
            <person name="Batra K."/>
            <person name="Sharma T.R."/>
            <person name="Mohapatra T."/>
            <person name="Singh N.K."/>
            <person name="Messing J."/>
            <person name="Nelson A.B."/>
            <person name="Fuks G."/>
            <person name="Kavchok S."/>
            <person name="Keizer G."/>
            <person name="Linton E."/>
            <person name="Llaca V."/>
            <person name="Song R."/>
            <person name="Tanyolac B."/>
            <person name="Young S."/>
            <person name="Ho-Il K."/>
            <person name="Hahn J.H."/>
            <person name="Sangsakoo G."/>
            <person name="Vanavichit A."/>
            <person name="de Mattos Luiz.A.T."/>
            <person name="Zimmer P.D."/>
            <person name="Malone G."/>
            <person name="Dellagostin O."/>
            <person name="de Oliveira A.C."/>
            <person name="Bevan M."/>
            <person name="Bancroft I."/>
            <person name="Minx P."/>
            <person name="Cordum H."/>
            <person name="Wilson R."/>
            <person name="Cheng Z."/>
            <person name="Jin W."/>
            <person name="Jiang J."/>
            <person name="Leong S.A."/>
            <person name="Iwama H."/>
            <person name="Gojobori T."/>
            <person name="Itoh T."/>
            <person name="Niimura Y."/>
            <person name="Fujii Y."/>
            <person name="Habara T."/>
            <person name="Sakai H."/>
            <person name="Sato Y."/>
            <person name="Wilson G."/>
            <person name="Kumar K."/>
            <person name="McCouch S."/>
            <person name="Juretic N."/>
            <person name="Hoen D."/>
            <person name="Wright S."/>
            <person name="Bruskiewich R."/>
            <person name="Bureau T."/>
            <person name="Miyao A."/>
            <person name="Hirochika H."/>
            <person name="Nishikawa T."/>
            <person name="Kadowaki K."/>
            <person name="Sugiura M."/>
            <person name="Burr B."/>
            <person name="Sasaki T."/>
        </authorList>
    </citation>
    <scope>NUCLEOTIDE SEQUENCE [LARGE SCALE GENOMIC DNA]</scope>
    <source>
        <strain evidence="3">cv. Nipponbare</strain>
    </source>
</reference>
<dbReference type="Proteomes" id="UP000000763">
    <property type="component" value="Chromosome 11"/>
</dbReference>
<accession>Q0IRJ4</accession>
<gene>
    <name evidence="2" type="ordered locus">Os11g0625700</name>
</gene>
<organism evidence="2 3">
    <name type="scientific">Oryza sativa subsp. japonica</name>
    <name type="common">Rice</name>
    <dbReference type="NCBI Taxonomy" id="39947"/>
    <lineage>
        <taxon>Eukaryota</taxon>
        <taxon>Viridiplantae</taxon>
        <taxon>Streptophyta</taxon>
        <taxon>Embryophyta</taxon>
        <taxon>Tracheophyta</taxon>
        <taxon>Spermatophyta</taxon>
        <taxon>Magnoliopsida</taxon>
        <taxon>Liliopsida</taxon>
        <taxon>Poales</taxon>
        <taxon>Poaceae</taxon>
        <taxon>BOP clade</taxon>
        <taxon>Oryzoideae</taxon>
        <taxon>Oryzeae</taxon>
        <taxon>Oryzinae</taxon>
        <taxon>Oryza</taxon>
        <taxon>Oryza sativa</taxon>
    </lineage>
</organism>